<keyword evidence="3" id="KW-1185">Reference proteome</keyword>
<feature type="signal peptide" evidence="1">
    <location>
        <begin position="1"/>
        <end position="20"/>
    </location>
</feature>
<evidence type="ECO:0000313" key="2">
    <source>
        <dbReference type="EMBL" id="SLN50399.1"/>
    </source>
</evidence>
<name>A0A1X6ZGD7_9RHOB</name>
<evidence type="ECO:0000313" key="3">
    <source>
        <dbReference type="Proteomes" id="UP000193061"/>
    </source>
</evidence>
<gene>
    <name evidence="2" type="ORF">ROA7450_02496</name>
</gene>
<dbReference type="SUPFAM" id="SSF48452">
    <property type="entry name" value="TPR-like"/>
    <property type="match status" value="1"/>
</dbReference>
<keyword evidence="1" id="KW-0732">Signal</keyword>
<dbReference type="Proteomes" id="UP000193061">
    <property type="component" value="Unassembled WGS sequence"/>
</dbReference>
<dbReference type="AlphaFoldDB" id="A0A1X6ZGD7"/>
<sequence>MKLNKAICFLFCLSAPPLTAQQPLSAIDWLEQPLPVTSIAPNTFQEPSGDTSTGVITPNVVVMPLDNQRSDAVGLLPPATTGLPATLWRNSQTKDLVYSLSQLSSEPLPAVQALYYTLLLAEADAPRDTSSDALFLKARTHALTEFGAVDAALALLERAGSSTPALFDDWFDLALLDGAEDAPCKALSQTPSLSQSYANRIFCTARAGDWATAALIYDTAVTLNVLSSIEETLLAQFLDPEFIDGTPPQVPPGKMTPLLFRLYESVGSPLPTGNLPRAYAMADLRGNSGWRAEVEAAERLARTSALPANRLLGLYTARKPAASGSVWDRIAAVQKLDNALKSGKSANVAAALDPAWAAMRNAGLAIPFAEQFASALNSANLTGQAQELAYTIALLSPAYETAAQSMSKDDLDVAFVTGLAKGDPPRSAARSPLEQAIASAFTATSTSPEHQELLDSGKLGQAILAVAQELDEAGRNQLGDITSALSTLRALGLEDTARRAALQLILLPERS</sequence>
<accession>A0A1X6ZGD7</accession>
<reference evidence="2 3" key="1">
    <citation type="submission" date="2017-03" db="EMBL/GenBank/DDBJ databases">
        <authorList>
            <person name="Afonso C.L."/>
            <person name="Miller P.J."/>
            <person name="Scott M.A."/>
            <person name="Spackman E."/>
            <person name="Goraichik I."/>
            <person name="Dimitrov K.M."/>
            <person name="Suarez D.L."/>
            <person name="Swayne D.E."/>
        </authorList>
    </citation>
    <scope>NUCLEOTIDE SEQUENCE [LARGE SCALE GENOMIC DNA]</scope>
    <source>
        <strain evidence="2 3">CECT 7450</strain>
    </source>
</reference>
<organism evidence="2 3">
    <name type="scientific">Roseovarius albus</name>
    <dbReference type="NCBI Taxonomy" id="1247867"/>
    <lineage>
        <taxon>Bacteria</taxon>
        <taxon>Pseudomonadati</taxon>
        <taxon>Pseudomonadota</taxon>
        <taxon>Alphaproteobacteria</taxon>
        <taxon>Rhodobacterales</taxon>
        <taxon>Roseobacteraceae</taxon>
        <taxon>Roseovarius</taxon>
    </lineage>
</organism>
<proteinExistence type="predicted"/>
<protein>
    <submittedName>
        <fullName evidence="2">Uncharacterized protein</fullName>
    </submittedName>
</protein>
<dbReference type="RefSeq" id="WP_085806127.1">
    <property type="nucleotide sequence ID" value="NZ_FWFX01000007.1"/>
</dbReference>
<feature type="chain" id="PRO_5013049929" evidence="1">
    <location>
        <begin position="21"/>
        <end position="511"/>
    </location>
</feature>
<evidence type="ECO:0000256" key="1">
    <source>
        <dbReference type="SAM" id="SignalP"/>
    </source>
</evidence>
<dbReference type="EMBL" id="FWFX01000007">
    <property type="protein sequence ID" value="SLN50399.1"/>
    <property type="molecule type" value="Genomic_DNA"/>
</dbReference>
<dbReference type="InterPro" id="IPR011990">
    <property type="entry name" value="TPR-like_helical_dom_sf"/>
</dbReference>